<keyword evidence="2" id="KW-0067">ATP-binding</keyword>
<evidence type="ECO:0000259" key="4">
    <source>
        <dbReference type="PROSITE" id="PS51459"/>
    </source>
</evidence>
<dbReference type="Pfam" id="PF02661">
    <property type="entry name" value="Fic"/>
    <property type="match status" value="1"/>
</dbReference>
<evidence type="ECO:0000256" key="1">
    <source>
        <dbReference type="PIRSR" id="PIRSR640198-1"/>
    </source>
</evidence>
<evidence type="ECO:0000313" key="5">
    <source>
        <dbReference type="EMBL" id="APH71379.1"/>
    </source>
</evidence>
<evidence type="ECO:0000256" key="2">
    <source>
        <dbReference type="PIRSR" id="PIRSR640198-2"/>
    </source>
</evidence>
<dbReference type="PANTHER" id="PTHR13504:SF38">
    <property type="entry name" value="FIDO DOMAIN-CONTAINING PROTEIN"/>
    <property type="match status" value="1"/>
</dbReference>
<gene>
    <name evidence="5" type="ORF">BSQ44_08370</name>
</gene>
<dbReference type="PANTHER" id="PTHR13504">
    <property type="entry name" value="FIDO DOMAIN-CONTAINING PROTEIN DDB_G0283145"/>
    <property type="match status" value="1"/>
</dbReference>
<evidence type="ECO:0000313" key="6">
    <source>
        <dbReference type="Proteomes" id="UP000182840"/>
    </source>
</evidence>
<feature type="domain" description="Fido" evidence="4">
    <location>
        <begin position="106"/>
        <end position="242"/>
    </location>
</feature>
<dbReference type="PROSITE" id="PS51459">
    <property type="entry name" value="FIDO"/>
    <property type="match status" value="1"/>
</dbReference>
<dbReference type="InterPro" id="IPR040198">
    <property type="entry name" value="Fido_containing"/>
</dbReference>
<feature type="active site" evidence="1">
    <location>
        <position position="184"/>
    </location>
</feature>
<dbReference type="AlphaFoldDB" id="A0A1L3SPP2"/>
<keyword evidence="2" id="KW-0547">Nucleotide-binding</keyword>
<dbReference type="KEGG" id="meso:BSQ44_08370"/>
<dbReference type="RefSeq" id="WP_072602968.1">
    <property type="nucleotide sequence ID" value="NZ_CP018171.1"/>
</dbReference>
<dbReference type="EMBL" id="CP018171">
    <property type="protein sequence ID" value="APH71379.1"/>
    <property type="molecule type" value="Genomic_DNA"/>
</dbReference>
<dbReference type="GO" id="GO:0005524">
    <property type="term" value="F:ATP binding"/>
    <property type="evidence" value="ECO:0007669"/>
    <property type="project" value="UniProtKB-KW"/>
</dbReference>
<dbReference type="Proteomes" id="UP000182840">
    <property type="component" value="Chromosome"/>
</dbReference>
<reference evidence="6" key="1">
    <citation type="submission" date="2016-11" db="EMBL/GenBank/DDBJ databases">
        <title>Mesorhizobium oceanicum sp. nov., isolated from deep seawater in South China Sea.</title>
        <authorList>
            <person name="Fu G.-Y."/>
        </authorList>
    </citation>
    <scope>NUCLEOTIDE SEQUENCE [LARGE SCALE GENOMIC DNA]</scope>
    <source>
        <strain evidence="6">B7</strain>
    </source>
</reference>
<protein>
    <submittedName>
        <fullName evidence="5">Cell filamentation protein Fic</fullName>
    </submittedName>
</protein>
<feature type="binding site" evidence="2">
    <location>
        <begin position="188"/>
        <end position="195"/>
    </location>
    <ligand>
        <name>ATP</name>
        <dbReference type="ChEBI" id="CHEBI:30616"/>
    </ligand>
</feature>
<evidence type="ECO:0000256" key="3">
    <source>
        <dbReference type="PIRSR" id="PIRSR640198-3"/>
    </source>
</evidence>
<name>A0A1L3SPP2_9HYPH</name>
<dbReference type="InterPro" id="IPR036597">
    <property type="entry name" value="Fido-like_dom_sf"/>
</dbReference>
<dbReference type="InterPro" id="IPR003812">
    <property type="entry name" value="Fido"/>
</dbReference>
<feature type="site" description="Important for autoinhibition of adenylyltransferase activity" evidence="3">
    <location>
        <position position="54"/>
    </location>
</feature>
<dbReference type="Gene3D" id="1.10.3290.10">
    <property type="entry name" value="Fido-like domain"/>
    <property type="match status" value="1"/>
</dbReference>
<sequence>MTFEEGARLVSMAQTVRSKMRRLSDFRSRVSSDAWDSLDRAQRIDITFTSNALEGNTLTAGETALVLEKGLTIGGKPLKDHLEATDHAHALDWVFEMSRRHGAEPIRENDIRAMHALVVAQSNRSIAGQYADKARFVNTSSGVQAFPPPIDVPVLMATFAAWLQTSPDEPETAFEAHRRLVAIHPFDDGNGRTARLLMNLVLLRGGFPAIAIRPEDRPAYIAALEAIATAKGIAAFDELMFRRLDQTLDLYLSAAEQAEPRAN</sequence>
<proteinExistence type="predicted"/>
<organism evidence="5 6">
    <name type="scientific">Aquibium oceanicum</name>
    <dbReference type="NCBI Taxonomy" id="1670800"/>
    <lineage>
        <taxon>Bacteria</taxon>
        <taxon>Pseudomonadati</taxon>
        <taxon>Pseudomonadota</taxon>
        <taxon>Alphaproteobacteria</taxon>
        <taxon>Hyphomicrobiales</taxon>
        <taxon>Phyllobacteriaceae</taxon>
        <taxon>Aquibium</taxon>
    </lineage>
</organism>
<dbReference type="SUPFAM" id="SSF140931">
    <property type="entry name" value="Fic-like"/>
    <property type="match status" value="1"/>
</dbReference>
<dbReference type="OrthoDB" id="9813719at2"/>
<keyword evidence="6" id="KW-1185">Reference proteome</keyword>
<accession>A0A1L3SPP2</accession>
<dbReference type="STRING" id="1670800.BSQ44_08370"/>